<keyword evidence="1" id="KW-0472">Membrane</keyword>
<keyword evidence="3" id="KW-1185">Reference proteome</keyword>
<dbReference type="RefSeq" id="WP_316779809.1">
    <property type="nucleotide sequence ID" value="NZ_JASMWN010000017.1"/>
</dbReference>
<evidence type="ECO:0000256" key="1">
    <source>
        <dbReference type="SAM" id="Phobius"/>
    </source>
</evidence>
<evidence type="ECO:0000313" key="3">
    <source>
        <dbReference type="Proteomes" id="UP001255416"/>
    </source>
</evidence>
<reference evidence="3" key="1">
    <citation type="submission" date="2023-05" db="EMBL/GenBank/DDBJ databases">
        <title>Sedimentitalea sp. nov. JM2-8.</title>
        <authorList>
            <person name="Huang J."/>
        </authorList>
    </citation>
    <scope>NUCLEOTIDE SEQUENCE [LARGE SCALE GENOMIC DNA]</scope>
    <source>
        <strain evidence="3">KHS03</strain>
    </source>
</reference>
<gene>
    <name evidence="2" type="ORF">QO231_18465</name>
</gene>
<comment type="caution">
    <text evidence="2">The sequence shown here is derived from an EMBL/GenBank/DDBJ whole genome shotgun (WGS) entry which is preliminary data.</text>
</comment>
<dbReference type="Proteomes" id="UP001255416">
    <property type="component" value="Unassembled WGS sequence"/>
</dbReference>
<protein>
    <submittedName>
        <fullName evidence="2">Uncharacterized protein</fullName>
    </submittedName>
</protein>
<feature type="transmembrane region" description="Helical" evidence="1">
    <location>
        <begin position="6"/>
        <end position="24"/>
    </location>
</feature>
<keyword evidence="1" id="KW-1133">Transmembrane helix</keyword>
<evidence type="ECO:0000313" key="2">
    <source>
        <dbReference type="EMBL" id="MDU9005819.1"/>
    </source>
</evidence>
<proteinExistence type="predicted"/>
<accession>A0ABU3VJD2</accession>
<organism evidence="2 3">
    <name type="scientific">Sedimentitalea todarodis</name>
    <dbReference type="NCBI Taxonomy" id="1631240"/>
    <lineage>
        <taxon>Bacteria</taxon>
        <taxon>Pseudomonadati</taxon>
        <taxon>Pseudomonadota</taxon>
        <taxon>Alphaproteobacteria</taxon>
        <taxon>Rhodobacterales</taxon>
        <taxon>Paracoccaceae</taxon>
        <taxon>Sedimentitalea</taxon>
    </lineage>
</organism>
<dbReference type="EMBL" id="JASMWN010000017">
    <property type="protein sequence ID" value="MDU9005819.1"/>
    <property type="molecule type" value="Genomic_DNA"/>
</dbReference>
<name>A0ABU3VJD2_9RHOB</name>
<sequence length="128" mass="14144">MPLQILLTLVIGGIAAIAMLLHMLGKSALLALDTNSAKEAWLRHFPDDTVQDLLVAGDGHAALVLTDRGPGLLWSFGADTVARHLRDFTYLDGDTRQTIRFSDYGAPRVCLRLTATERQRWQTLMRGT</sequence>
<keyword evidence="1" id="KW-0812">Transmembrane</keyword>